<dbReference type="InterPro" id="IPR045312">
    <property type="entry name" value="PCBER-like"/>
</dbReference>
<dbReference type="InterPro" id="IPR017972">
    <property type="entry name" value="Cyt_P450_CS"/>
</dbReference>
<dbReference type="AlphaFoldDB" id="A0A9P6HY04"/>
<dbReference type="PANTHER" id="PTHR47582">
    <property type="entry name" value="P450, PUTATIVE (EUROFUNG)-RELATED"/>
    <property type="match status" value="1"/>
</dbReference>
<comment type="caution">
    <text evidence="10">The sequence shown here is derived from an EMBL/GenBank/DDBJ whole genome shotgun (WGS) entry which is preliminary data.</text>
</comment>
<dbReference type="Pfam" id="PF00067">
    <property type="entry name" value="p450"/>
    <property type="match status" value="1"/>
</dbReference>
<gene>
    <name evidence="10" type="ORF">CkaCkLH20_11305</name>
</gene>
<keyword evidence="4" id="KW-0521">NADP</keyword>
<dbReference type="InterPro" id="IPR008030">
    <property type="entry name" value="NmrA-like"/>
</dbReference>
<dbReference type="InterPro" id="IPR053007">
    <property type="entry name" value="CYP450_monoxygenase_sec-met"/>
</dbReference>
<dbReference type="OrthoDB" id="1470350at2759"/>
<protein>
    <submittedName>
        <fullName evidence="10">Prostacyclin synthase</fullName>
    </submittedName>
</protein>
<dbReference type="Gene3D" id="3.40.50.720">
    <property type="entry name" value="NAD(P)-binding Rossmann-like Domain"/>
    <property type="match status" value="1"/>
</dbReference>
<comment type="similarity">
    <text evidence="2">Belongs to the cytochrome P450 family.</text>
</comment>
<evidence type="ECO:0000256" key="5">
    <source>
        <dbReference type="ARBA" id="ARBA00023002"/>
    </source>
</evidence>
<dbReference type="CDD" id="cd11040">
    <property type="entry name" value="CYP7_CYP8-like"/>
    <property type="match status" value="1"/>
</dbReference>
<feature type="binding site" description="axial binding residue" evidence="8">
    <location>
        <position position="358"/>
    </location>
    <ligand>
        <name>heme</name>
        <dbReference type="ChEBI" id="CHEBI:30413"/>
    </ligand>
    <ligandPart>
        <name>Fe</name>
        <dbReference type="ChEBI" id="CHEBI:18248"/>
    </ligandPart>
</feature>
<evidence type="ECO:0000256" key="1">
    <source>
        <dbReference type="ARBA" id="ARBA00001971"/>
    </source>
</evidence>
<dbReference type="SUPFAM" id="SSF48264">
    <property type="entry name" value="Cytochrome P450"/>
    <property type="match status" value="1"/>
</dbReference>
<keyword evidence="6 8" id="KW-0408">Iron</keyword>
<keyword evidence="8" id="KW-0349">Heme</keyword>
<evidence type="ECO:0000259" key="9">
    <source>
        <dbReference type="Pfam" id="PF05368"/>
    </source>
</evidence>
<comment type="cofactor">
    <cofactor evidence="1 8">
        <name>heme</name>
        <dbReference type="ChEBI" id="CHEBI:30413"/>
    </cofactor>
</comment>
<organism evidence="10 11">
    <name type="scientific">Colletotrichum karsti</name>
    <dbReference type="NCBI Taxonomy" id="1095194"/>
    <lineage>
        <taxon>Eukaryota</taxon>
        <taxon>Fungi</taxon>
        <taxon>Dikarya</taxon>
        <taxon>Ascomycota</taxon>
        <taxon>Pezizomycotina</taxon>
        <taxon>Sordariomycetes</taxon>
        <taxon>Hypocreomycetidae</taxon>
        <taxon>Glomerellales</taxon>
        <taxon>Glomerellaceae</taxon>
        <taxon>Colletotrichum</taxon>
        <taxon>Colletotrichum boninense species complex</taxon>
    </lineage>
</organism>
<dbReference type="InterPro" id="IPR036396">
    <property type="entry name" value="Cyt_P450_sf"/>
</dbReference>
<dbReference type="Pfam" id="PF05368">
    <property type="entry name" value="NmrA"/>
    <property type="match status" value="1"/>
</dbReference>
<evidence type="ECO:0000256" key="8">
    <source>
        <dbReference type="PIRSR" id="PIRSR602403-1"/>
    </source>
</evidence>
<dbReference type="SUPFAM" id="SSF51735">
    <property type="entry name" value="NAD(P)-binding Rossmann-fold domains"/>
    <property type="match status" value="1"/>
</dbReference>
<dbReference type="GO" id="GO:0005506">
    <property type="term" value="F:iron ion binding"/>
    <property type="evidence" value="ECO:0007669"/>
    <property type="project" value="InterPro"/>
</dbReference>
<proteinExistence type="inferred from homology"/>
<evidence type="ECO:0000256" key="6">
    <source>
        <dbReference type="ARBA" id="ARBA00023004"/>
    </source>
</evidence>
<evidence type="ECO:0000256" key="2">
    <source>
        <dbReference type="ARBA" id="ARBA00010617"/>
    </source>
</evidence>
<evidence type="ECO:0000256" key="3">
    <source>
        <dbReference type="ARBA" id="ARBA00022723"/>
    </source>
</evidence>
<dbReference type="RefSeq" id="XP_038740597.1">
    <property type="nucleotide sequence ID" value="XM_038894019.1"/>
</dbReference>
<dbReference type="GO" id="GO:0004497">
    <property type="term" value="F:monooxygenase activity"/>
    <property type="evidence" value="ECO:0007669"/>
    <property type="project" value="UniProtKB-KW"/>
</dbReference>
<sequence length="755" mass="83699">MYVVNTASLVQSCMRNKNLDFGARIEEIAAAMGVDTTITRRLVRENAVEEISRVTISALSGDNLLRLNLMALEYIGSRFNEVKAGTPIEIDDFYHWTRDLIGTATTRALYGEHSPFNDPKLVDCIWKYETGLGKLQYGWLTKLIAGKALDARRTMVTALASYYVRKLDQGDTVSAVIRGRAAFWRSFGLSDATIGAMDSLPAASTVNTAPSMFWLLVNVFSNPKYLTRLREEVEGATAITITKDGDRRVANVDVTALGNSCPYLVACYRETLRFENTVTGSRMVMSKDTTITDHETGREYLLKEGVEVQWSASVMHKKPVWGDDREVFNPERWLKSTPDLTKGSKESFVPFGGGKHLCPGRNFAFAELLGCLAVLAVGYEVEGVQVPAHAMLFEHSGLRSPIYGNKSKKAVLRRRQSWEDENPTMKVAIVGATGETGSSIVNGLLASSEPKFELTALIRPSSLQKPEVQALEKRGVKIAGVDLGGSEDEIVKQVTGFDVVISAIVADALLDQLPLANASKKAGVKRFVPCFFGTVMPARGMLWFRDQKEDVLNHVQTLYLPYTVIDVGWWYQITLPRLPSGRIDAVATPFDNWIAGDGTAKSAFTDLRDIGKYVARIIADPGTLNQRVFAYTELLTQNEIYELLERVSGEKIERKHLSGEDIEAAIKEAKNDVANPHKLSILQYRKSWGLRGDNSPDYAKYLGYQIGKELYPDLTGKSLEDFCKEALDGKIEPIFQKKRREAIEAAQKQADGGKA</sequence>
<evidence type="ECO:0000256" key="4">
    <source>
        <dbReference type="ARBA" id="ARBA00022857"/>
    </source>
</evidence>
<dbReference type="GO" id="GO:0020037">
    <property type="term" value="F:heme binding"/>
    <property type="evidence" value="ECO:0007669"/>
    <property type="project" value="InterPro"/>
</dbReference>
<dbReference type="GO" id="GO:0016705">
    <property type="term" value="F:oxidoreductase activity, acting on paired donors, with incorporation or reduction of molecular oxygen"/>
    <property type="evidence" value="ECO:0007669"/>
    <property type="project" value="InterPro"/>
</dbReference>
<keyword evidence="11" id="KW-1185">Reference proteome</keyword>
<dbReference type="CDD" id="cd05259">
    <property type="entry name" value="PCBER_SDR_a"/>
    <property type="match status" value="1"/>
</dbReference>
<feature type="domain" description="NmrA-like" evidence="9">
    <location>
        <begin position="424"/>
        <end position="673"/>
    </location>
</feature>
<dbReference type="PROSITE" id="PS00086">
    <property type="entry name" value="CYTOCHROME_P450"/>
    <property type="match status" value="1"/>
</dbReference>
<name>A0A9P6HY04_9PEZI</name>
<keyword evidence="7" id="KW-0503">Monooxygenase</keyword>
<dbReference type="PRINTS" id="PR00465">
    <property type="entry name" value="EP450IV"/>
</dbReference>
<dbReference type="Gene3D" id="1.10.630.10">
    <property type="entry name" value="Cytochrome P450"/>
    <property type="match status" value="1"/>
</dbReference>
<evidence type="ECO:0000313" key="10">
    <source>
        <dbReference type="EMBL" id="KAF9871136.1"/>
    </source>
</evidence>
<dbReference type="GeneID" id="62167093"/>
<accession>A0A9P6HY04</accession>
<keyword evidence="5" id="KW-0560">Oxidoreductase</keyword>
<reference evidence="10" key="1">
    <citation type="submission" date="2020-03" db="EMBL/GenBank/DDBJ databases">
        <authorList>
            <person name="He L."/>
        </authorList>
    </citation>
    <scope>NUCLEOTIDE SEQUENCE</scope>
    <source>
        <strain evidence="10">CkLH20</strain>
    </source>
</reference>
<keyword evidence="3 8" id="KW-0479">Metal-binding</keyword>
<dbReference type="Proteomes" id="UP000781932">
    <property type="component" value="Unassembled WGS sequence"/>
</dbReference>
<dbReference type="InterPro" id="IPR002403">
    <property type="entry name" value="Cyt_P450_E_grp-IV"/>
</dbReference>
<dbReference type="InterPro" id="IPR036291">
    <property type="entry name" value="NAD(P)-bd_dom_sf"/>
</dbReference>
<reference evidence="10" key="2">
    <citation type="submission" date="2020-11" db="EMBL/GenBank/DDBJ databases">
        <title>Whole genome sequencing of Colletotrichum sp.</title>
        <authorList>
            <person name="Li H."/>
        </authorList>
    </citation>
    <scope>NUCLEOTIDE SEQUENCE</scope>
    <source>
        <strain evidence="10">CkLH20</strain>
    </source>
</reference>
<dbReference type="EMBL" id="JAATWM020000047">
    <property type="protein sequence ID" value="KAF9871136.1"/>
    <property type="molecule type" value="Genomic_DNA"/>
</dbReference>
<evidence type="ECO:0000313" key="11">
    <source>
        <dbReference type="Proteomes" id="UP000781932"/>
    </source>
</evidence>
<dbReference type="Gene3D" id="3.90.25.10">
    <property type="entry name" value="UDP-galactose 4-epimerase, domain 1"/>
    <property type="match status" value="1"/>
</dbReference>
<dbReference type="InterPro" id="IPR001128">
    <property type="entry name" value="Cyt_P450"/>
</dbReference>
<dbReference type="PANTHER" id="PTHR47582:SF1">
    <property type="entry name" value="P450, PUTATIVE (EUROFUNG)-RELATED"/>
    <property type="match status" value="1"/>
</dbReference>
<evidence type="ECO:0000256" key="7">
    <source>
        <dbReference type="ARBA" id="ARBA00023033"/>
    </source>
</evidence>